<reference evidence="6" key="1">
    <citation type="submission" date="2013-10" db="EMBL/GenBank/DDBJ databases">
        <title>Genomic analysis of the causative agents of coccidiosis in chickens.</title>
        <authorList>
            <person name="Reid A.J."/>
            <person name="Blake D."/>
            <person name="Billington K."/>
            <person name="Browne H."/>
            <person name="Dunn M."/>
            <person name="Hung S."/>
            <person name="Kawahara F."/>
            <person name="Miranda-Saavedra D."/>
            <person name="Mourier T."/>
            <person name="Nagra H."/>
            <person name="Otto T.D."/>
            <person name="Rawlings N."/>
            <person name="Sanchez A."/>
            <person name="Sanders M."/>
            <person name="Subramaniam C."/>
            <person name="Tay Y."/>
            <person name="Dear P."/>
            <person name="Doerig C."/>
            <person name="Gruber A."/>
            <person name="Parkinson J."/>
            <person name="Shirley M."/>
            <person name="Wan K.L."/>
            <person name="Berriman M."/>
            <person name="Tomley F."/>
            <person name="Pain A."/>
        </authorList>
    </citation>
    <scope>NUCLEOTIDE SEQUENCE [LARGE SCALE GENOMIC DNA]</scope>
    <source>
        <strain evidence="6">Houghton</strain>
    </source>
</reference>
<dbReference type="RefSeq" id="XP_013354369.1">
    <property type="nucleotide sequence ID" value="XM_013498915.1"/>
</dbReference>
<keyword evidence="2" id="KW-0547">Nucleotide-binding</keyword>
<feature type="region of interest" description="Disordered" evidence="5">
    <location>
        <begin position="138"/>
        <end position="157"/>
    </location>
</feature>
<gene>
    <name evidence="6" type="ORF">EMH_0069880</name>
</gene>
<feature type="compositionally biased region" description="Low complexity" evidence="5">
    <location>
        <begin position="92"/>
        <end position="108"/>
    </location>
</feature>
<feature type="region of interest" description="Disordered" evidence="5">
    <location>
        <begin position="257"/>
        <end position="281"/>
    </location>
</feature>
<dbReference type="GO" id="GO:0005524">
    <property type="term" value="F:ATP binding"/>
    <property type="evidence" value="ECO:0007669"/>
    <property type="project" value="UniProtKB-KW"/>
</dbReference>
<dbReference type="GeneID" id="25381509"/>
<organism evidence="6 7">
    <name type="scientific">Eimeria mitis</name>
    <dbReference type="NCBI Taxonomy" id="44415"/>
    <lineage>
        <taxon>Eukaryota</taxon>
        <taxon>Sar</taxon>
        <taxon>Alveolata</taxon>
        <taxon>Apicomplexa</taxon>
        <taxon>Conoidasida</taxon>
        <taxon>Coccidia</taxon>
        <taxon>Eucoccidiorida</taxon>
        <taxon>Eimeriorina</taxon>
        <taxon>Eimeriidae</taxon>
        <taxon>Eimeria</taxon>
    </lineage>
</organism>
<dbReference type="GO" id="GO:0004788">
    <property type="term" value="F:thiamine diphosphokinase activity"/>
    <property type="evidence" value="ECO:0007669"/>
    <property type="project" value="InterPro"/>
</dbReference>
<dbReference type="Gene3D" id="3.40.50.10240">
    <property type="entry name" value="Thiamin pyrophosphokinase, catalytic domain"/>
    <property type="match status" value="1"/>
</dbReference>
<name>U6K256_9EIME</name>
<dbReference type="AlphaFoldDB" id="U6K256"/>
<dbReference type="VEuPathDB" id="ToxoDB:EMH_0069880"/>
<keyword evidence="4" id="KW-0067">ATP-binding</keyword>
<feature type="compositionally biased region" description="Low complexity" evidence="5">
    <location>
        <begin position="257"/>
        <end position="272"/>
    </location>
</feature>
<evidence type="ECO:0000256" key="4">
    <source>
        <dbReference type="ARBA" id="ARBA00022840"/>
    </source>
</evidence>
<dbReference type="EMBL" id="HG683581">
    <property type="protein sequence ID" value="CDJ31804.1"/>
    <property type="molecule type" value="Genomic_DNA"/>
</dbReference>
<evidence type="ECO:0000256" key="2">
    <source>
        <dbReference type="ARBA" id="ARBA00022741"/>
    </source>
</evidence>
<protein>
    <submittedName>
        <fullName evidence="6">Uncharacterized protein</fullName>
    </submittedName>
</protein>
<dbReference type="InterPro" id="IPR036759">
    <property type="entry name" value="TPK_catalytic_sf"/>
</dbReference>
<keyword evidence="7" id="KW-1185">Reference proteome</keyword>
<evidence type="ECO:0000256" key="1">
    <source>
        <dbReference type="ARBA" id="ARBA00022679"/>
    </source>
</evidence>
<dbReference type="GO" id="GO:0016301">
    <property type="term" value="F:kinase activity"/>
    <property type="evidence" value="ECO:0007669"/>
    <property type="project" value="UniProtKB-KW"/>
</dbReference>
<feature type="region of interest" description="Disordered" evidence="5">
    <location>
        <begin position="92"/>
        <end position="118"/>
    </location>
</feature>
<sequence length="391" mass="43341">MVRPPHVMGPTILCEKGVRMESFLLLKEYRFMKMELPMGTELVQGLRERRPVSSPQQGSVDQCLHRYEATSVGTFHMLPLYRAVEAKQQQQQQQQQEQEVQQQQQQAQDLTGGMKRNALDPPVAAAAPWLSAAPVPSGVQFRSSSSNGSRINSNRSSNDRMLTTVHDLRFLETVLRHREISAAPAYAEAAAVETKAEDASAAASGRGRVVVLLLNRPFPSYVHCLLENASLVVAADGAANHMLPLYRAVEAKQQQQQQQQEQEVQQQQQQAQDLPGGMKRNALDHPVAAAAPWLSAAPLPSGVRTLKSAASAGLTWGDEKKCPRPPRRCSGSLVVCSSPAFRRTYAKIARLYMRRFGFFYHGGAQQKYLGPLIRFLSAAILFVEDVYICYT</sequence>
<dbReference type="Proteomes" id="UP000030744">
    <property type="component" value="Unassembled WGS sequence"/>
</dbReference>
<evidence type="ECO:0000256" key="3">
    <source>
        <dbReference type="ARBA" id="ARBA00022777"/>
    </source>
</evidence>
<dbReference type="SUPFAM" id="SSF63999">
    <property type="entry name" value="Thiamin pyrophosphokinase, catalytic domain"/>
    <property type="match status" value="1"/>
</dbReference>
<keyword evidence="1" id="KW-0808">Transferase</keyword>
<evidence type="ECO:0000256" key="5">
    <source>
        <dbReference type="SAM" id="MobiDB-lite"/>
    </source>
</evidence>
<evidence type="ECO:0000313" key="6">
    <source>
        <dbReference type="EMBL" id="CDJ31804.1"/>
    </source>
</evidence>
<evidence type="ECO:0000313" key="7">
    <source>
        <dbReference type="Proteomes" id="UP000030744"/>
    </source>
</evidence>
<reference evidence="6" key="2">
    <citation type="submission" date="2013-10" db="EMBL/GenBank/DDBJ databases">
        <authorList>
            <person name="Aslett M."/>
        </authorList>
    </citation>
    <scope>NUCLEOTIDE SEQUENCE [LARGE SCALE GENOMIC DNA]</scope>
    <source>
        <strain evidence="6">Houghton</strain>
    </source>
</reference>
<dbReference type="GO" id="GO:0009229">
    <property type="term" value="P:thiamine diphosphate biosynthetic process"/>
    <property type="evidence" value="ECO:0007669"/>
    <property type="project" value="InterPro"/>
</dbReference>
<proteinExistence type="predicted"/>
<accession>U6K256</accession>
<keyword evidence="3" id="KW-0418">Kinase</keyword>